<evidence type="ECO:0000313" key="4">
    <source>
        <dbReference type="EMBL" id="RBQ17771.1"/>
    </source>
</evidence>
<proteinExistence type="predicted"/>
<evidence type="ECO:0000256" key="2">
    <source>
        <dbReference type="ARBA" id="ARBA00022840"/>
    </source>
</evidence>
<dbReference type="Pfam" id="PF13191">
    <property type="entry name" value="AAA_16"/>
    <property type="match status" value="1"/>
</dbReference>
<gene>
    <name evidence="4" type="ORF">DP939_23180</name>
</gene>
<dbReference type="GO" id="GO:0003677">
    <property type="term" value="F:DNA binding"/>
    <property type="evidence" value="ECO:0007669"/>
    <property type="project" value="InterPro"/>
</dbReference>
<evidence type="ECO:0000256" key="1">
    <source>
        <dbReference type="ARBA" id="ARBA00022741"/>
    </source>
</evidence>
<evidence type="ECO:0000259" key="3">
    <source>
        <dbReference type="PROSITE" id="PS50043"/>
    </source>
</evidence>
<keyword evidence="1" id="KW-0547">Nucleotide-binding</keyword>
<keyword evidence="5" id="KW-1185">Reference proteome</keyword>
<organism evidence="4 5">
    <name type="scientific">Spongiactinospora rosea</name>
    <dbReference type="NCBI Taxonomy" id="2248750"/>
    <lineage>
        <taxon>Bacteria</taxon>
        <taxon>Bacillati</taxon>
        <taxon>Actinomycetota</taxon>
        <taxon>Actinomycetes</taxon>
        <taxon>Streptosporangiales</taxon>
        <taxon>Streptosporangiaceae</taxon>
        <taxon>Spongiactinospora</taxon>
    </lineage>
</organism>
<feature type="domain" description="HTH luxR-type" evidence="3">
    <location>
        <begin position="913"/>
        <end position="978"/>
    </location>
</feature>
<name>A0A366LV20_9ACTN</name>
<dbReference type="GO" id="GO:0006355">
    <property type="term" value="P:regulation of DNA-templated transcription"/>
    <property type="evidence" value="ECO:0007669"/>
    <property type="project" value="InterPro"/>
</dbReference>
<dbReference type="SUPFAM" id="SSF52540">
    <property type="entry name" value="P-loop containing nucleoside triphosphate hydrolases"/>
    <property type="match status" value="1"/>
</dbReference>
<dbReference type="Proteomes" id="UP000253303">
    <property type="component" value="Unassembled WGS sequence"/>
</dbReference>
<dbReference type="Gene3D" id="3.40.50.300">
    <property type="entry name" value="P-loop containing nucleotide triphosphate hydrolases"/>
    <property type="match status" value="1"/>
</dbReference>
<dbReference type="InterPro" id="IPR016032">
    <property type="entry name" value="Sig_transdc_resp-reg_C-effctor"/>
</dbReference>
<dbReference type="GO" id="GO:0004016">
    <property type="term" value="F:adenylate cyclase activity"/>
    <property type="evidence" value="ECO:0007669"/>
    <property type="project" value="TreeGrafter"/>
</dbReference>
<dbReference type="CDD" id="cd06170">
    <property type="entry name" value="LuxR_C_like"/>
    <property type="match status" value="1"/>
</dbReference>
<protein>
    <submittedName>
        <fullName evidence="4">LuxR family transcriptional regulator</fullName>
    </submittedName>
</protein>
<reference evidence="4 5" key="1">
    <citation type="submission" date="2018-06" db="EMBL/GenBank/DDBJ databases">
        <title>Sphaerisporangium craniellae sp. nov., isolated from a marine sponge in the South China Sea.</title>
        <authorList>
            <person name="Li L."/>
        </authorList>
    </citation>
    <scope>NUCLEOTIDE SEQUENCE [LARGE SCALE GENOMIC DNA]</scope>
    <source>
        <strain evidence="4 5">LHW63015</strain>
    </source>
</reference>
<keyword evidence="2" id="KW-0067">ATP-binding</keyword>
<dbReference type="PANTHER" id="PTHR16305:SF35">
    <property type="entry name" value="TRANSCRIPTIONAL ACTIVATOR DOMAIN"/>
    <property type="match status" value="1"/>
</dbReference>
<comment type="caution">
    <text evidence="4">The sequence shown here is derived from an EMBL/GenBank/DDBJ whole genome shotgun (WGS) entry which is preliminary data.</text>
</comment>
<dbReference type="Pfam" id="PF00196">
    <property type="entry name" value="GerE"/>
    <property type="match status" value="1"/>
</dbReference>
<dbReference type="GO" id="GO:0005737">
    <property type="term" value="C:cytoplasm"/>
    <property type="evidence" value="ECO:0007669"/>
    <property type="project" value="TreeGrafter"/>
</dbReference>
<dbReference type="SMART" id="SM00421">
    <property type="entry name" value="HTH_LUXR"/>
    <property type="match status" value="1"/>
</dbReference>
<dbReference type="SUPFAM" id="SSF46894">
    <property type="entry name" value="C-terminal effector domain of the bipartite response regulators"/>
    <property type="match status" value="1"/>
</dbReference>
<dbReference type="InterPro" id="IPR041664">
    <property type="entry name" value="AAA_16"/>
</dbReference>
<sequence length="981" mass="105796">MRWSKAVRIVTEHGDVAVGEERPPPAGPPAFVGRDEALTRLLDVLRHAPALVLIEGEAGIGKTRLVREALARLGPGRRLVAACPPLTTPFSLAGPVDGLVRLVRSDPSIELGGLGLSRLAGALRPLLPEWEDRLPPPLDPLDEPAGTRHRLSRALTELVERLALDVLVIEDAHWADTATLEWLLMLGAATGERKPAIVVTYRASDVPPGSPLLRLTARQRPRIELGALDVAQTAQLVASMLRADQVSAEFARFLHERTDGVPLAVEESVRLLRDRQDIVRRQGRWRRRVLDELQVPPTVRDSVLERVGRLDDATRDVLVAAAVLAEPADEATLLAVAGLGGDAGRAGIGRALAAGLLREADGGQLAFRHLLDARAVAESVPATDRWRRHRLAADVLERRTPPPVLRLARHHRAANQPEQWCRYGEAAADLAWESGDDLATVTLLLELLTSVEHPPARRLRLVQKLGRAFVRRSAPLGPIEDAVRAALQAAISWPELPATERGELRYLIGRLLLQADEFDDAHRALKAALPDLADRPETAAKVMLCLAGPMPHPLPAEERLSWLERATGLFPYVESPAERLLVAFEHATILLGLGESAGWTALRALPRSATALAERKQIARGSLNAAWRAIDWGLYEEARGRLADAVELLRATDFTRGMELAGFGSLIIDWYTGRWTDAATAARELLTGEDVSPVIRMMARSVDGLLKLAGGHRGTARRTLLAVLAEDPQEGLAAVGLGRLALSTRDAEEAITITTPAVAAALREAVPWRWATNIVTTHVDALAAAGRTAEAKATSDTLAEWVRGHAVPAATAASVTCTAVLRAAEGDPGEAAAMLGDAADAWAAIGRVHDELLARERRAVCLVASGARDDGLAVLVETQRRLSSLGATWDADRLAKLLRTHGVPIPRPGRAGRRGYGTQLSPREVEVLELVATGMTNKQIAEALFISPQTVNRHLATSMRKLNVTSRTALAISALNHGLLP</sequence>
<dbReference type="PRINTS" id="PR00038">
    <property type="entry name" value="HTHLUXR"/>
</dbReference>
<dbReference type="InterPro" id="IPR000792">
    <property type="entry name" value="Tscrpt_reg_LuxR_C"/>
</dbReference>
<dbReference type="Gene3D" id="1.10.10.10">
    <property type="entry name" value="Winged helix-like DNA-binding domain superfamily/Winged helix DNA-binding domain"/>
    <property type="match status" value="1"/>
</dbReference>
<dbReference type="EMBL" id="QMEY01000010">
    <property type="protein sequence ID" value="RBQ17771.1"/>
    <property type="molecule type" value="Genomic_DNA"/>
</dbReference>
<dbReference type="PANTHER" id="PTHR16305">
    <property type="entry name" value="TESTICULAR SOLUBLE ADENYLYL CYCLASE"/>
    <property type="match status" value="1"/>
</dbReference>
<dbReference type="PROSITE" id="PS50043">
    <property type="entry name" value="HTH_LUXR_2"/>
    <property type="match status" value="1"/>
</dbReference>
<evidence type="ECO:0000313" key="5">
    <source>
        <dbReference type="Proteomes" id="UP000253303"/>
    </source>
</evidence>
<dbReference type="AlphaFoldDB" id="A0A366LV20"/>
<dbReference type="InterPro" id="IPR027417">
    <property type="entry name" value="P-loop_NTPase"/>
</dbReference>
<accession>A0A366LV20</accession>
<dbReference type="InterPro" id="IPR036388">
    <property type="entry name" value="WH-like_DNA-bd_sf"/>
</dbReference>
<dbReference type="GO" id="GO:0005524">
    <property type="term" value="F:ATP binding"/>
    <property type="evidence" value="ECO:0007669"/>
    <property type="project" value="UniProtKB-KW"/>
</dbReference>